<keyword evidence="2" id="KW-1133">Transmembrane helix</keyword>
<accession>A0A9D1LQ10</accession>
<feature type="transmembrane region" description="Helical" evidence="2">
    <location>
        <begin position="52"/>
        <end position="76"/>
    </location>
</feature>
<organism evidence="5 6">
    <name type="scientific">Candidatus Fimadaptatus faecigallinarum</name>
    <dbReference type="NCBI Taxonomy" id="2840814"/>
    <lineage>
        <taxon>Bacteria</taxon>
        <taxon>Bacillati</taxon>
        <taxon>Bacillota</taxon>
        <taxon>Clostridia</taxon>
        <taxon>Eubacteriales</taxon>
        <taxon>Candidatus Fimadaptatus</taxon>
    </lineage>
</organism>
<dbReference type="InterPro" id="IPR019196">
    <property type="entry name" value="ABC_transp_unknown"/>
</dbReference>
<feature type="region of interest" description="Disordered" evidence="1">
    <location>
        <begin position="1"/>
        <end position="37"/>
    </location>
</feature>
<evidence type="ECO:0000259" key="3">
    <source>
        <dbReference type="Pfam" id="PF09822"/>
    </source>
</evidence>
<evidence type="ECO:0000313" key="6">
    <source>
        <dbReference type="Proteomes" id="UP000824123"/>
    </source>
</evidence>
<dbReference type="InterPro" id="IPR055396">
    <property type="entry name" value="DUF7088"/>
</dbReference>
<evidence type="ECO:0000259" key="4">
    <source>
        <dbReference type="Pfam" id="PF23357"/>
    </source>
</evidence>
<evidence type="ECO:0000256" key="2">
    <source>
        <dbReference type="SAM" id="Phobius"/>
    </source>
</evidence>
<dbReference type="Pfam" id="PF23357">
    <property type="entry name" value="DUF7088"/>
    <property type="match status" value="1"/>
</dbReference>
<feature type="domain" description="ABC-type uncharacterised transport system" evidence="3">
    <location>
        <begin position="233"/>
        <end position="466"/>
    </location>
</feature>
<comment type="caution">
    <text evidence="5">The sequence shown here is derived from an EMBL/GenBank/DDBJ whole genome shotgun (WGS) entry which is preliminary data.</text>
</comment>
<keyword evidence="2" id="KW-0472">Membrane</keyword>
<name>A0A9D1LQ10_9FIRM</name>
<sequence length="540" mass="60348">MDKDNMNKPENAVETNPQTAPSGDKAPRDVMKKSGKKSKKSRMASIFHLKQLRYGSLSIVMTVIVIVLVMLVNYVFGLAESNFAWTIDLSYNQKFSISDATREVVQGLDEEVKIYTLLQENSTSSLNTMLEEMLNRYKALSNNISVQNLDIVANPTAAAKFQTDGNALSVNSIVVSNADETKFRVISSSDLYDYEYSYDYTTGQYSYSKYDFVGEQAVTSAILYVTSDDTPIVYLLQGHGEVSYDSMTHVTDALTAQNYEPMELNLTDSSVTLEAGDVVMVVAPTKDLTDAEYEILKNFLENGGRMYYSSQYGIGGDLPNFEALLGLYGLTVDDGLLVEDVSSSGRYYRQQLVLMPEIALTDEEGEQLDITKGFNSSSYVVLPECQAIRTPEMKQSGIVYTDVLTTSDKAYIKSNITENTTIDKQETDESGKFSVAVAMDKPDYENVENTTRIFVVGNAYFLASESYLNYYDNSTLLISPMEWLVNRDTSVYVPSKSMGTYVMSIPDNTTYQILTVTVIIVIPVVILLAGFIIWRRRRHL</sequence>
<evidence type="ECO:0000313" key="5">
    <source>
        <dbReference type="EMBL" id="HIU45881.1"/>
    </source>
</evidence>
<feature type="transmembrane region" description="Helical" evidence="2">
    <location>
        <begin position="513"/>
        <end position="534"/>
    </location>
</feature>
<reference evidence="5" key="2">
    <citation type="journal article" date="2021" name="PeerJ">
        <title>Extensive microbial diversity within the chicken gut microbiome revealed by metagenomics and culture.</title>
        <authorList>
            <person name="Gilroy R."/>
            <person name="Ravi A."/>
            <person name="Getino M."/>
            <person name="Pursley I."/>
            <person name="Horton D.L."/>
            <person name="Alikhan N.F."/>
            <person name="Baker D."/>
            <person name="Gharbi K."/>
            <person name="Hall N."/>
            <person name="Watson M."/>
            <person name="Adriaenssens E.M."/>
            <person name="Foster-Nyarko E."/>
            <person name="Jarju S."/>
            <person name="Secka A."/>
            <person name="Antonio M."/>
            <person name="Oren A."/>
            <person name="Chaudhuri R.R."/>
            <person name="La Ragione R."/>
            <person name="Hildebrand F."/>
            <person name="Pallen M.J."/>
        </authorList>
    </citation>
    <scope>NUCLEOTIDE SEQUENCE</scope>
    <source>
        <strain evidence="5">ChiSxjej2B14-8506</strain>
    </source>
</reference>
<proteinExistence type="predicted"/>
<dbReference type="Pfam" id="PF09822">
    <property type="entry name" value="ABC_transp_aux"/>
    <property type="match status" value="1"/>
</dbReference>
<evidence type="ECO:0000256" key="1">
    <source>
        <dbReference type="SAM" id="MobiDB-lite"/>
    </source>
</evidence>
<dbReference type="AlphaFoldDB" id="A0A9D1LQ10"/>
<dbReference type="EMBL" id="DVNK01000009">
    <property type="protein sequence ID" value="HIU45881.1"/>
    <property type="molecule type" value="Genomic_DNA"/>
</dbReference>
<reference evidence="5" key="1">
    <citation type="submission" date="2020-10" db="EMBL/GenBank/DDBJ databases">
        <authorList>
            <person name="Gilroy R."/>
        </authorList>
    </citation>
    <scope>NUCLEOTIDE SEQUENCE</scope>
    <source>
        <strain evidence="5">ChiSxjej2B14-8506</strain>
    </source>
</reference>
<gene>
    <name evidence="5" type="ORF">IAC59_01310</name>
</gene>
<keyword evidence="2" id="KW-0812">Transmembrane</keyword>
<dbReference type="Proteomes" id="UP000824123">
    <property type="component" value="Unassembled WGS sequence"/>
</dbReference>
<feature type="domain" description="DUF7088" evidence="4">
    <location>
        <begin position="92"/>
        <end position="168"/>
    </location>
</feature>
<protein>
    <submittedName>
        <fullName evidence="5">GldG family protein</fullName>
    </submittedName>
</protein>